<feature type="transmembrane region" description="Helical" evidence="1">
    <location>
        <begin position="6"/>
        <end position="27"/>
    </location>
</feature>
<dbReference type="InterPro" id="IPR052173">
    <property type="entry name" value="Beta-lactam_resp_regulator"/>
</dbReference>
<sequence length="319" mass="36809">MASNFHAFFSHVLFGITLVFPIIFLSLKAFKIKNPRQRMGFYTLGLVLPLISLTLFYTILTKRCEMGYIRNSNYFFDLICKVGINFIFFIGPIILGLILLALIKGVIGGILLYRFRLEDRGCCPEKIRVEKIITERCMYLNQKVPRVLLSRKDGFAAMVMGWVNPVIIINSVMVNELSDSELDMMITHELIHIRRGDCFIGWFFHLIRDIMFFNPLSTLLLKNYLTERERLCDKETAELLGNPRAYAATLLKVWRILVDKEDQVVRTVVSFIGNKNEMEYRILSLVSGEMVNPKLSFKKLMAIKIIIITLVVTMVSLIC</sequence>
<evidence type="ECO:0000313" key="4">
    <source>
        <dbReference type="Proteomes" id="UP000294902"/>
    </source>
</evidence>
<dbReference type="InterPro" id="IPR008756">
    <property type="entry name" value="Peptidase_M56"/>
</dbReference>
<keyword evidence="1" id="KW-1133">Transmembrane helix</keyword>
<dbReference type="RefSeq" id="WP_165878462.1">
    <property type="nucleotide sequence ID" value="NZ_SMAL01000002.1"/>
</dbReference>
<evidence type="ECO:0000313" key="3">
    <source>
        <dbReference type="EMBL" id="TCT16150.1"/>
    </source>
</evidence>
<reference evidence="3 4" key="1">
    <citation type="submission" date="2019-03" db="EMBL/GenBank/DDBJ databases">
        <title>Genomic Encyclopedia of Type Strains, Phase IV (KMG-IV): sequencing the most valuable type-strain genomes for metagenomic binning, comparative biology and taxonomic classification.</title>
        <authorList>
            <person name="Goeker M."/>
        </authorList>
    </citation>
    <scope>NUCLEOTIDE SEQUENCE [LARGE SCALE GENOMIC DNA]</scope>
    <source>
        <strain evidence="3 4">DSM 24629</strain>
    </source>
</reference>
<feature type="transmembrane region" description="Helical" evidence="1">
    <location>
        <begin position="86"/>
        <end position="113"/>
    </location>
</feature>
<dbReference type="Proteomes" id="UP000294902">
    <property type="component" value="Unassembled WGS sequence"/>
</dbReference>
<proteinExistence type="predicted"/>
<accession>A0A4R3MNP8</accession>
<evidence type="ECO:0000256" key="1">
    <source>
        <dbReference type="SAM" id="Phobius"/>
    </source>
</evidence>
<gene>
    <name evidence="3" type="ORF">EDC18_102166</name>
</gene>
<dbReference type="AlphaFoldDB" id="A0A4R3MNP8"/>
<keyword evidence="1" id="KW-0812">Transmembrane</keyword>
<dbReference type="PANTHER" id="PTHR34978">
    <property type="entry name" value="POSSIBLE SENSOR-TRANSDUCER PROTEIN BLAR"/>
    <property type="match status" value="1"/>
</dbReference>
<feature type="domain" description="Peptidase M56" evidence="2">
    <location>
        <begin position="158"/>
        <end position="282"/>
    </location>
</feature>
<dbReference type="CDD" id="cd07341">
    <property type="entry name" value="M56_BlaR1_MecR1_like"/>
    <property type="match status" value="1"/>
</dbReference>
<name>A0A4R3MNP8_9FIRM</name>
<protein>
    <submittedName>
        <fullName evidence="3">BlaR1 peptidase M56</fullName>
    </submittedName>
</protein>
<organism evidence="3 4">
    <name type="scientific">Natranaerovirga pectinivora</name>
    <dbReference type="NCBI Taxonomy" id="682400"/>
    <lineage>
        <taxon>Bacteria</taxon>
        <taxon>Bacillati</taxon>
        <taxon>Bacillota</taxon>
        <taxon>Clostridia</taxon>
        <taxon>Lachnospirales</taxon>
        <taxon>Natranaerovirgaceae</taxon>
        <taxon>Natranaerovirga</taxon>
    </lineage>
</organism>
<dbReference type="EMBL" id="SMAL01000002">
    <property type="protein sequence ID" value="TCT16150.1"/>
    <property type="molecule type" value="Genomic_DNA"/>
</dbReference>
<feature type="transmembrane region" description="Helical" evidence="1">
    <location>
        <begin position="39"/>
        <end position="60"/>
    </location>
</feature>
<keyword evidence="4" id="KW-1185">Reference proteome</keyword>
<evidence type="ECO:0000259" key="2">
    <source>
        <dbReference type="Pfam" id="PF05569"/>
    </source>
</evidence>
<comment type="caution">
    <text evidence="3">The sequence shown here is derived from an EMBL/GenBank/DDBJ whole genome shotgun (WGS) entry which is preliminary data.</text>
</comment>
<dbReference type="Gene3D" id="3.30.2010.10">
    <property type="entry name" value="Metalloproteases ('zincins'), catalytic domain"/>
    <property type="match status" value="1"/>
</dbReference>
<keyword evidence="1" id="KW-0472">Membrane</keyword>
<dbReference type="PANTHER" id="PTHR34978:SF3">
    <property type="entry name" value="SLR0241 PROTEIN"/>
    <property type="match status" value="1"/>
</dbReference>
<feature type="transmembrane region" description="Helical" evidence="1">
    <location>
        <begin position="300"/>
        <end position="318"/>
    </location>
</feature>
<dbReference type="Pfam" id="PF05569">
    <property type="entry name" value="Peptidase_M56"/>
    <property type="match status" value="1"/>
</dbReference>